<keyword evidence="4" id="KW-0539">Nucleus</keyword>
<dbReference type="STRING" id="1081105.A0A167KB19"/>
<evidence type="ECO:0000256" key="4">
    <source>
        <dbReference type="ARBA" id="ARBA00023242"/>
    </source>
</evidence>
<evidence type="ECO:0000256" key="2">
    <source>
        <dbReference type="ARBA" id="ARBA00022705"/>
    </source>
</evidence>
<dbReference type="OrthoDB" id="121932at2759"/>
<reference evidence="8 9" key="1">
    <citation type="journal article" date="2016" name="Genome Biol. Evol.">
        <title>Divergent and convergent evolution of fungal pathogenicity.</title>
        <authorList>
            <person name="Shang Y."/>
            <person name="Xiao G."/>
            <person name="Zheng P."/>
            <person name="Cen K."/>
            <person name="Zhan S."/>
            <person name="Wang C."/>
        </authorList>
    </citation>
    <scope>NUCLEOTIDE SEQUENCE [LARGE SCALE GENOMIC DNA]</scope>
    <source>
        <strain evidence="8 9">RCEF 4871</strain>
    </source>
</reference>
<keyword evidence="9" id="KW-1185">Reference proteome</keyword>
<name>A0A167KB19_METRR</name>
<dbReference type="InterPro" id="IPR018607">
    <property type="entry name" value="Ctf8"/>
</dbReference>
<gene>
    <name evidence="8" type="ORF">NOR_00067</name>
</gene>
<dbReference type="OMA" id="YLYVGKH"/>
<evidence type="ECO:0000256" key="1">
    <source>
        <dbReference type="ARBA" id="ARBA00004123"/>
    </source>
</evidence>
<accession>A0A167KB19</accession>
<evidence type="ECO:0000313" key="9">
    <source>
        <dbReference type="Proteomes" id="UP000243498"/>
    </source>
</evidence>
<protein>
    <submittedName>
        <fullName evidence="8">Chromosome transmission fidelity protein 8</fullName>
    </submittedName>
</protein>
<dbReference type="EMBL" id="AZHC01000001">
    <property type="protein sequence ID" value="OAA51474.1"/>
    <property type="molecule type" value="Genomic_DNA"/>
</dbReference>
<dbReference type="AlphaFoldDB" id="A0A167KB19"/>
<keyword evidence="2" id="KW-0235">DNA replication</keyword>
<dbReference type="GO" id="GO:0007064">
    <property type="term" value="P:mitotic sister chromatid cohesion"/>
    <property type="evidence" value="ECO:0007669"/>
    <property type="project" value="InterPro"/>
</dbReference>
<organism evidence="8 9">
    <name type="scientific">Metarhizium rileyi (strain RCEF 4871)</name>
    <name type="common">Nomuraea rileyi</name>
    <dbReference type="NCBI Taxonomy" id="1649241"/>
    <lineage>
        <taxon>Eukaryota</taxon>
        <taxon>Fungi</taxon>
        <taxon>Dikarya</taxon>
        <taxon>Ascomycota</taxon>
        <taxon>Pezizomycotina</taxon>
        <taxon>Sordariomycetes</taxon>
        <taxon>Hypocreomycetidae</taxon>
        <taxon>Hypocreales</taxon>
        <taxon>Clavicipitaceae</taxon>
        <taxon>Metarhizium</taxon>
    </lineage>
</organism>
<comment type="similarity">
    <text evidence="6">Belongs to the CTF8 family.</text>
</comment>
<evidence type="ECO:0000256" key="3">
    <source>
        <dbReference type="ARBA" id="ARBA00023125"/>
    </source>
</evidence>
<sequence>MSAKLHPPRRPSQPQPNPLPPLVQTPSGLALLELQGTINLPQSMDGEALAGVEIGSIDFPDYTPGADGSAWTRRVQMYVGQHQRLTGEVRKLPRPVAVIRRRENRLLENSAGTYMEQGENLEVVEIVKYKIMFSNRPEPVGTAGAP</sequence>
<feature type="region of interest" description="Disordered" evidence="7">
    <location>
        <begin position="1"/>
        <end position="23"/>
    </location>
</feature>
<evidence type="ECO:0000256" key="5">
    <source>
        <dbReference type="ARBA" id="ARBA00023306"/>
    </source>
</evidence>
<evidence type="ECO:0000256" key="6">
    <source>
        <dbReference type="ARBA" id="ARBA00038447"/>
    </source>
</evidence>
<dbReference type="GO" id="GO:0006260">
    <property type="term" value="P:DNA replication"/>
    <property type="evidence" value="ECO:0007669"/>
    <property type="project" value="UniProtKB-KW"/>
</dbReference>
<proteinExistence type="inferred from homology"/>
<keyword evidence="3" id="KW-0238">DNA-binding</keyword>
<dbReference type="GO" id="GO:0003677">
    <property type="term" value="F:DNA binding"/>
    <property type="evidence" value="ECO:0007669"/>
    <property type="project" value="UniProtKB-KW"/>
</dbReference>
<evidence type="ECO:0000313" key="8">
    <source>
        <dbReference type="EMBL" id="OAA51474.1"/>
    </source>
</evidence>
<comment type="caution">
    <text evidence="8">The sequence shown here is derived from an EMBL/GenBank/DDBJ whole genome shotgun (WGS) entry which is preliminary data.</text>
</comment>
<comment type="subcellular location">
    <subcellularLocation>
        <location evidence="1">Nucleus</location>
    </subcellularLocation>
</comment>
<keyword evidence="5" id="KW-0131">Cell cycle</keyword>
<dbReference type="PANTHER" id="PTHR28605:SF1">
    <property type="entry name" value="CHROMOSOME TRANSMISSION FIDELITY FACTOR 8"/>
    <property type="match status" value="1"/>
</dbReference>
<evidence type="ECO:0000256" key="7">
    <source>
        <dbReference type="SAM" id="MobiDB-lite"/>
    </source>
</evidence>
<dbReference type="GO" id="GO:0031390">
    <property type="term" value="C:Ctf18 RFC-like complex"/>
    <property type="evidence" value="ECO:0007669"/>
    <property type="project" value="InterPro"/>
</dbReference>
<feature type="compositionally biased region" description="Pro residues" evidence="7">
    <location>
        <begin position="10"/>
        <end position="23"/>
    </location>
</feature>
<dbReference type="Proteomes" id="UP000243498">
    <property type="component" value="Unassembled WGS sequence"/>
</dbReference>
<dbReference type="Pfam" id="PF09696">
    <property type="entry name" value="Ctf8"/>
    <property type="match status" value="1"/>
</dbReference>
<dbReference type="PANTHER" id="PTHR28605">
    <property type="entry name" value="CTF8, CHROMOSOME TRANSMISSION FIDELITY FACTOR 8 HOMOLOG (S. CEREVISIAE)"/>
    <property type="match status" value="1"/>
</dbReference>